<organism evidence="1 2">
    <name type="scientific">Nitrosomonas communis</name>
    <dbReference type="NCBI Taxonomy" id="44574"/>
    <lineage>
        <taxon>Bacteria</taxon>
        <taxon>Pseudomonadati</taxon>
        <taxon>Pseudomonadota</taxon>
        <taxon>Betaproteobacteria</taxon>
        <taxon>Nitrosomonadales</taxon>
        <taxon>Nitrosomonadaceae</taxon>
        <taxon>Nitrosomonas</taxon>
    </lineage>
</organism>
<protein>
    <submittedName>
        <fullName evidence="1">Uncharacterized protein</fullName>
    </submittedName>
</protein>
<dbReference type="Proteomes" id="UP000183287">
    <property type="component" value="Unassembled WGS sequence"/>
</dbReference>
<reference evidence="2" key="1">
    <citation type="submission" date="2016-10" db="EMBL/GenBank/DDBJ databases">
        <authorList>
            <person name="Varghese N."/>
            <person name="Submissions S."/>
        </authorList>
    </citation>
    <scope>NUCLEOTIDE SEQUENCE [LARGE SCALE GENOMIC DNA]</scope>
    <source>
        <strain evidence="2">Nm44</strain>
    </source>
</reference>
<evidence type="ECO:0000313" key="1">
    <source>
        <dbReference type="EMBL" id="SFN08187.1"/>
    </source>
</evidence>
<proteinExistence type="predicted"/>
<evidence type="ECO:0000313" key="2">
    <source>
        <dbReference type="Proteomes" id="UP000183287"/>
    </source>
</evidence>
<name>A0A1I4W471_9PROT</name>
<dbReference type="EMBL" id="FOUB01000098">
    <property type="protein sequence ID" value="SFN08187.1"/>
    <property type="molecule type" value="Genomic_DNA"/>
</dbReference>
<accession>A0A1I4W471</accession>
<gene>
    <name evidence="1" type="ORF">SAMN05421863_10987</name>
</gene>
<sequence>MGQVLYGSARTTEAMHRAIQRSQGILEALANVMELARRL</sequence>
<keyword evidence="2" id="KW-1185">Reference proteome</keyword>
<dbReference type="AlphaFoldDB" id="A0A1I4W471"/>